<keyword evidence="2" id="KW-1185">Reference proteome</keyword>
<protein>
    <submittedName>
        <fullName evidence="1">Uncharacterized protein</fullName>
    </submittedName>
</protein>
<gene>
    <name evidence="1" type="ORF">A3770_16p77110</name>
</gene>
<reference evidence="1 2" key="1">
    <citation type="submission" date="2018-07" db="EMBL/GenBank/DDBJ databases">
        <title>The complete nuclear genome of the prasinophyte Chloropicon primus (CCMP1205).</title>
        <authorList>
            <person name="Pombert J.-F."/>
            <person name="Otis C."/>
            <person name="Turmel M."/>
            <person name="Lemieux C."/>
        </authorList>
    </citation>
    <scope>NUCLEOTIDE SEQUENCE [LARGE SCALE GENOMIC DNA]</scope>
    <source>
        <strain evidence="1 2">CCMP1205</strain>
    </source>
</reference>
<dbReference type="AlphaFoldDB" id="A0A5B8MXA3"/>
<sequence>MGKRKRVTKSLEETDRKLFKTFSSAANAVSLLYTQAQSQQKRAYLAGMQDAYEKVIKFMQSQQNIEVAACLARLSDYVRQELDAVDESIDADDVVMETKV</sequence>
<accession>A0A5B8MXA3</accession>
<dbReference type="PANTHER" id="PTHR33675">
    <property type="entry name" value="NUCLEAR RECEPTOR FAMILY 2 GROUP C PROTEIN"/>
    <property type="match status" value="1"/>
</dbReference>
<name>A0A5B8MXA3_9CHLO</name>
<organism evidence="1 2">
    <name type="scientific">Chloropicon primus</name>
    <dbReference type="NCBI Taxonomy" id="1764295"/>
    <lineage>
        <taxon>Eukaryota</taxon>
        <taxon>Viridiplantae</taxon>
        <taxon>Chlorophyta</taxon>
        <taxon>Chloropicophyceae</taxon>
        <taxon>Chloropicales</taxon>
        <taxon>Chloropicaceae</taxon>
        <taxon>Chloropicon</taxon>
    </lineage>
</organism>
<proteinExistence type="predicted"/>
<evidence type="ECO:0000313" key="1">
    <source>
        <dbReference type="EMBL" id="QDZ25193.1"/>
    </source>
</evidence>
<dbReference type="PANTHER" id="PTHR33675:SF1">
    <property type="entry name" value="HOLOCARBOXYLASE SYNTHETASE"/>
    <property type="match status" value="1"/>
</dbReference>
<evidence type="ECO:0000313" key="2">
    <source>
        <dbReference type="Proteomes" id="UP000316726"/>
    </source>
</evidence>
<dbReference type="EMBL" id="CP031049">
    <property type="protein sequence ID" value="QDZ25193.1"/>
    <property type="molecule type" value="Genomic_DNA"/>
</dbReference>
<dbReference type="OrthoDB" id="755598at2759"/>
<dbReference type="Proteomes" id="UP000316726">
    <property type="component" value="Chromosome 16"/>
</dbReference>